<dbReference type="InterPro" id="IPR000215">
    <property type="entry name" value="Serpin_fam"/>
</dbReference>
<dbReference type="PANTHER" id="PTHR11461">
    <property type="entry name" value="SERINE PROTEASE INHIBITOR, SERPIN"/>
    <property type="match status" value="1"/>
</dbReference>
<keyword evidence="2" id="KW-0732">Signal</keyword>
<dbReference type="Proteomes" id="UP000271925">
    <property type="component" value="Unassembled WGS sequence"/>
</dbReference>
<dbReference type="SMART" id="SM00093">
    <property type="entry name" value="SERPIN"/>
    <property type="match status" value="1"/>
</dbReference>
<dbReference type="FunFam" id="2.10.310.10:FF:000001">
    <property type="entry name" value="Serpin family A member 1"/>
    <property type="match status" value="1"/>
</dbReference>
<evidence type="ECO:0000313" key="4">
    <source>
        <dbReference type="EMBL" id="RRA98554.1"/>
    </source>
</evidence>
<dbReference type="CDD" id="cd19588">
    <property type="entry name" value="serpin_miropin-like"/>
    <property type="match status" value="1"/>
</dbReference>
<dbReference type="OrthoDB" id="9764871at2"/>
<keyword evidence="5" id="KW-1185">Reference proteome</keyword>
<name>A0A3P1BC34_9BACT</name>
<reference evidence="4 5" key="1">
    <citation type="submission" date="2018-11" db="EMBL/GenBank/DDBJ databases">
        <authorList>
            <person name="Zhou Z."/>
            <person name="Wang G."/>
        </authorList>
    </citation>
    <scope>NUCLEOTIDE SEQUENCE [LARGE SCALE GENOMIC DNA]</scope>
    <source>
        <strain evidence="4 5">KCTC52004</strain>
    </source>
</reference>
<accession>A0A3P1BC34</accession>
<dbReference type="InterPro" id="IPR042185">
    <property type="entry name" value="Serpin_sf_2"/>
</dbReference>
<protein>
    <submittedName>
        <fullName evidence="4">Serpin family protein</fullName>
    </submittedName>
</protein>
<sequence>MRRLTYFSSLFMATALWATTAGCRNDSVPEAPGTGGLKPNPEARLFAQKTNDFSFDFLKTVNEQQKPNENIFVSPLSLHMALGMLLNGAGGSTADEMKKAMHLDGVSLADANQTYEFLMTGLPTADPKVTTKLANSLWYRNGFSVEPSYLDATKNTFNAQISGEDFSNPTPVINKINQWASDNTNAKIKKVITEIKGEQVLFLLNALYFKGDWKYQFETKNTFDSPFKLVSGSEKQVKMMTMTANLRHAFRPTYGAFELPYGDGTYSMTVLLPTANSSADAVINTLNATEWASLQETMQESKVAVGLPKFTLEYENTLNDELAKMGMATAFMDGADFSGISKGQGLKVSYVKQNTFVAVDEKGTEAAAVTSIGFEVTSAGPSLFCDRPFVVLITEKGTGSVLFMGKIVNPETTLP</sequence>
<dbReference type="Gene3D" id="3.30.497.10">
    <property type="entry name" value="Antithrombin, subunit I, domain 2"/>
    <property type="match status" value="1"/>
</dbReference>
<evidence type="ECO:0000313" key="5">
    <source>
        <dbReference type="Proteomes" id="UP000271925"/>
    </source>
</evidence>
<dbReference type="PANTHER" id="PTHR11461:SF211">
    <property type="entry name" value="GH10112P-RELATED"/>
    <property type="match status" value="1"/>
</dbReference>
<evidence type="ECO:0000256" key="2">
    <source>
        <dbReference type="SAM" id="SignalP"/>
    </source>
</evidence>
<comment type="caution">
    <text evidence="4">The sequence shown here is derived from an EMBL/GenBank/DDBJ whole genome shotgun (WGS) entry which is preliminary data.</text>
</comment>
<proteinExistence type="inferred from homology"/>
<dbReference type="InterPro" id="IPR023796">
    <property type="entry name" value="Serpin_dom"/>
</dbReference>
<dbReference type="SUPFAM" id="SSF56574">
    <property type="entry name" value="Serpins"/>
    <property type="match status" value="1"/>
</dbReference>
<comment type="similarity">
    <text evidence="1">Belongs to the serpin family.</text>
</comment>
<evidence type="ECO:0000259" key="3">
    <source>
        <dbReference type="SMART" id="SM00093"/>
    </source>
</evidence>
<dbReference type="InterPro" id="IPR042178">
    <property type="entry name" value="Serpin_sf_1"/>
</dbReference>
<dbReference type="InterPro" id="IPR036186">
    <property type="entry name" value="Serpin_sf"/>
</dbReference>
<dbReference type="AlphaFoldDB" id="A0A3P1BC34"/>
<dbReference type="RefSeq" id="WP_124878317.1">
    <property type="nucleotide sequence ID" value="NZ_RQJO01000015.1"/>
</dbReference>
<gene>
    <name evidence="4" type="ORF">EHT25_26475</name>
</gene>
<feature type="chain" id="PRO_5018328558" evidence="2">
    <location>
        <begin position="19"/>
        <end position="415"/>
    </location>
</feature>
<evidence type="ECO:0000256" key="1">
    <source>
        <dbReference type="RuleBase" id="RU000411"/>
    </source>
</evidence>
<dbReference type="EMBL" id="RQJO01000015">
    <property type="protein sequence ID" value="RRA98554.1"/>
    <property type="molecule type" value="Genomic_DNA"/>
</dbReference>
<dbReference type="GO" id="GO:0005615">
    <property type="term" value="C:extracellular space"/>
    <property type="evidence" value="ECO:0007669"/>
    <property type="project" value="InterPro"/>
</dbReference>
<dbReference type="GO" id="GO:0004867">
    <property type="term" value="F:serine-type endopeptidase inhibitor activity"/>
    <property type="evidence" value="ECO:0007669"/>
    <property type="project" value="InterPro"/>
</dbReference>
<dbReference type="Gene3D" id="2.30.39.10">
    <property type="entry name" value="Alpha-1-antitrypsin, domain 1"/>
    <property type="match status" value="1"/>
</dbReference>
<feature type="signal peptide" evidence="2">
    <location>
        <begin position="1"/>
        <end position="18"/>
    </location>
</feature>
<feature type="domain" description="Serpin" evidence="3">
    <location>
        <begin position="55"/>
        <end position="410"/>
    </location>
</feature>
<dbReference type="PROSITE" id="PS51257">
    <property type="entry name" value="PROKAR_LIPOPROTEIN"/>
    <property type="match status" value="1"/>
</dbReference>
<organism evidence="4 5">
    <name type="scientific">Larkinella rosea</name>
    <dbReference type="NCBI Taxonomy" id="2025312"/>
    <lineage>
        <taxon>Bacteria</taxon>
        <taxon>Pseudomonadati</taxon>
        <taxon>Bacteroidota</taxon>
        <taxon>Cytophagia</taxon>
        <taxon>Cytophagales</taxon>
        <taxon>Spirosomataceae</taxon>
        <taxon>Larkinella</taxon>
    </lineage>
</organism>
<dbReference type="Pfam" id="PF00079">
    <property type="entry name" value="Serpin"/>
    <property type="match status" value="1"/>
</dbReference>